<evidence type="ECO:0000313" key="6">
    <source>
        <dbReference type="Proteomes" id="UP000327011"/>
    </source>
</evidence>
<protein>
    <recommendedName>
        <fullName evidence="4">dTDP-4-dehydrorhamnose 3,5-epimerase</fullName>
        <ecNumber evidence="4">5.1.3.13</ecNumber>
    </recommendedName>
    <alternativeName>
        <fullName evidence="4">Thymidine diphospho-4-keto-rhamnose 3,5-epimerase</fullName>
    </alternativeName>
</protein>
<evidence type="ECO:0000256" key="3">
    <source>
        <dbReference type="PIRSR" id="PIRSR600888-3"/>
    </source>
</evidence>
<dbReference type="GO" id="GO:0019305">
    <property type="term" value="P:dTDP-rhamnose biosynthetic process"/>
    <property type="evidence" value="ECO:0007669"/>
    <property type="project" value="UniProtKB-UniRule"/>
</dbReference>
<dbReference type="SUPFAM" id="SSF51182">
    <property type="entry name" value="RmlC-like cupins"/>
    <property type="match status" value="1"/>
</dbReference>
<dbReference type="InterPro" id="IPR014710">
    <property type="entry name" value="RmlC-like_jellyroll"/>
</dbReference>
<dbReference type="Pfam" id="PF00908">
    <property type="entry name" value="dTDP_sugar_isom"/>
    <property type="match status" value="1"/>
</dbReference>
<comment type="function">
    <text evidence="4">Catalyzes the epimerization of the C3' and C5'positions of dTDP-6-deoxy-D-xylo-4-hexulose, forming dTDP-6-deoxy-L-lyxo-4-hexulose.</text>
</comment>
<dbReference type="EC" id="5.1.3.13" evidence="4"/>
<name>A0A5J5K0Q3_9ACTN</name>
<comment type="catalytic activity">
    <reaction evidence="4">
        <text>dTDP-4-dehydro-6-deoxy-alpha-D-glucose = dTDP-4-dehydro-beta-L-rhamnose</text>
        <dbReference type="Rhea" id="RHEA:16969"/>
        <dbReference type="ChEBI" id="CHEBI:57649"/>
        <dbReference type="ChEBI" id="CHEBI:62830"/>
        <dbReference type="EC" id="5.1.3.13"/>
    </reaction>
</comment>
<dbReference type="InterPro" id="IPR011051">
    <property type="entry name" value="RmlC_Cupin_sf"/>
</dbReference>
<feature type="active site" description="Proton acceptor" evidence="2">
    <location>
        <position position="60"/>
    </location>
</feature>
<dbReference type="PANTHER" id="PTHR21047:SF2">
    <property type="entry name" value="THYMIDINE DIPHOSPHO-4-KETO-RHAMNOSE 3,5-EPIMERASE"/>
    <property type="match status" value="1"/>
</dbReference>
<dbReference type="Proteomes" id="UP000327011">
    <property type="component" value="Unassembled WGS sequence"/>
</dbReference>
<evidence type="ECO:0000313" key="5">
    <source>
        <dbReference type="EMBL" id="KAA9376448.1"/>
    </source>
</evidence>
<gene>
    <name evidence="5" type="primary">rfbC</name>
    <name evidence="5" type="ORF">F5972_23850</name>
</gene>
<reference evidence="5 6" key="1">
    <citation type="submission" date="2019-09" db="EMBL/GenBank/DDBJ databases">
        <title>Screening of Novel Bioactive Compounds from Soil-Associated.</title>
        <authorList>
            <person name="Gong X."/>
        </authorList>
    </citation>
    <scope>NUCLEOTIDE SEQUENCE [LARGE SCALE GENOMIC DNA]</scope>
    <source>
        <strain evidence="5 6">Gxj-6</strain>
    </source>
</reference>
<evidence type="ECO:0000256" key="2">
    <source>
        <dbReference type="PIRSR" id="PIRSR600888-1"/>
    </source>
</evidence>
<feature type="site" description="Participates in a stacking interaction with the thymidine ring of dTDP-4-oxo-6-deoxyglucose" evidence="3">
    <location>
        <position position="136"/>
    </location>
</feature>
<dbReference type="GO" id="GO:0008830">
    <property type="term" value="F:dTDP-4-dehydrorhamnose 3,5-epimerase activity"/>
    <property type="evidence" value="ECO:0007669"/>
    <property type="project" value="UniProtKB-UniRule"/>
</dbReference>
<comment type="similarity">
    <text evidence="1 4">Belongs to the dTDP-4-dehydrorhamnose 3,5-epimerase family.</text>
</comment>
<dbReference type="GO" id="GO:0000271">
    <property type="term" value="P:polysaccharide biosynthetic process"/>
    <property type="evidence" value="ECO:0007669"/>
    <property type="project" value="TreeGrafter"/>
</dbReference>
<dbReference type="NCBIfam" id="TIGR01221">
    <property type="entry name" value="rmlC"/>
    <property type="match status" value="1"/>
</dbReference>
<comment type="caution">
    <text evidence="5">The sequence shown here is derived from an EMBL/GenBank/DDBJ whole genome shotgun (WGS) entry which is preliminary data.</text>
</comment>
<accession>A0A5J5K0Q3</accession>
<comment type="subunit">
    <text evidence="4">Homodimer.</text>
</comment>
<sequence length="198" mass="21652">MEQMQIPDAYVFTPAVHRDDRGVFLEWFRAEDLTAALGYRFELAQANLSVSRRGVLRGVHFAEVPVGQAKYVTCVAGAVLDVVVDLRVGSPAFGRWQSVPLDDVSRRGVYLAEGLGHAFLALSEEATVAYMCSQPYAPGREHGIHPLDPELGIAWPEGLDPLLSPKDAVAPTLAEAGARHLLPSYDDCLAYYEKLRSA</sequence>
<keyword evidence="6" id="KW-1185">Reference proteome</keyword>
<evidence type="ECO:0000256" key="1">
    <source>
        <dbReference type="ARBA" id="ARBA00010154"/>
    </source>
</evidence>
<comment type="pathway">
    <text evidence="4">Carbohydrate biosynthesis; dTDP-L-rhamnose biosynthesis.</text>
</comment>
<dbReference type="AlphaFoldDB" id="A0A5J5K0Q3"/>
<keyword evidence="4 5" id="KW-0413">Isomerase</keyword>
<feature type="active site" description="Proton donor" evidence="2">
    <location>
        <position position="130"/>
    </location>
</feature>
<dbReference type="EMBL" id="VYTZ01000008">
    <property type="protein sequence ID" value="KAA9376448.1"/>
    <property type="molecule type" value="Genomic_DNA"/>
</dbReference>
<evidence type="ECO:0000256" key="4">
    <source>
        <dbReference type="RuleBase" id="RU364069"/>
    </source>
</evidence>
<dbReference type="PANTHER" id="PTHR21047">
    <property type="entry name" value="DTDP-6-DEOXY-D-GLUCOSE-3,5 EPIMERASE"/>
    <property type="match status" value="1"/>
</dbReference>
<dbReference type="InterPro" id="IPR000888">
    <property type="entry name" value="RmlC-like"/>
</dbReference>
<dbReference type="Gene3D" id="2.60.120.10">
    <property type="entry name" value="Jelly Rolls"/>
    <property type="match status" value="1"/>
</dbReference>
<proteinExistence type="inferred from homology"/>
<organism evidence="5 6">
    <name type="scientific">Microbispora cellulosiformans</name>
    <dbReference type="NCBI Taxonomy" id="2614688"/>
    <lineage>
        <taxon>Bacteria</taxon>
        <taxon>Bacillati</taxon>
        <taxon>Actinomycetota</taxon>
        <taxon>Actinomycetes</taxon>
        <taxon>Streptosporangiales</taxon>
        <taxon>Streptosporangiaceae</taxon>
        <taxon>Microbispora</taxon>
    </lineage>
</organism>
<dbReference type="RefSeq" id="WP_150936007.1">
    <property type="nucleotide sequence ID" value="NZ_VYTZ01000008.1"/>
</dbReference>
<dbReference type="UniPathway" id="UPA00124"/>
<dbReference type="GO" id="GO:0005829">
    <property type="term" value="C:cytosol"/>
    <property type="evidence" value="ECO:0007669"/>
    <property type="project" value="TreeGrafter"/>
</dbReference>
<dbReference type="CDD" id="cd00438">
    <property type="entry name" value="cupin_RmlC"/>
    <property type="match status" value="1"/>
</dbReference>